<accession>A0A2K9DBT8</accession>
<dbReference type="EMBL" id="CP025299">
    <property type="protein sequence ID" value="AUG28309.1"/>
    <property type="molecule type" value="Genomic_DNA"/>
</dbReference>
<protein>
    <submittedName>
        <fullName evidence="1">Uncharacterized protein</fullName>
    </submittedName>
</protein>
<organism evidence="1 2">
    <name type="scientific">Microbacterium hominis</name>
    <dbReference type="NCBI Taxonomy" id="162426"/>
    <lineage>
        <taxon>Bacteria</taxon>
        <taxon>Bacillati</taxon>
        <taxon>Actinomycetota</taxon>
        <taxon>Actinomycetes</taxon>
        <taxon>Micrococcales</taxon>
        <taxon>Microbacteriaceae</taxon>
        <taxon>Microbacterium</taxon>
    </lineage>
</organism>
<dbReference type="Proteomes" id="UP000233276">
    <property type="component" value="Chromosome"/>
</dbReference>
<evidence type="ECO:0000313" key="2">
    <source>
        <dbReference type="Proteomes" id="UP000233276"/>
    </source>
</evidence>
<evidence type="ECO:0000313" key="1">
    <source>
        <dbReference type="EMBL" id="AUG28309.1"/>
    </source>
</evidence>
<proteinExistence type="predicted"/>
<sequence>MSTAPSLLIDLAGVARLAGVQRPVASMWRSRFASSPDPFPRAINVEGGRAGFEAEQVADWLVRTGHGNNPEARGDAAAAAAPSDFSFSDEVAVAELQALIALCAQVDDLAELTRSEVKEAAAAADPEDRLLRREIFAHVDRGAPWLAYATRLVDAAYSSSAALALVARRHAASDRVAGSAGPLVADAIALVADAALALAGEDAVVTLDARDAALSSSVASRLGDDVNIVLPLGAESRHVRRQLLVDDRWVADEADPARSWVVVARVPSGRGEDVAAILRAVDDVSLSLRSADTAVVIGPARALVDPLAPTEEQARADILRSGRVRGIARLSAGLVDSAVRESLALWILGEPTAEVAPAQRITAVADLTGVKLTPATRADLISDLMAGMGSGQGLRAHQFRFAAFVRTTSLQARSGSLVASATRRLATSTEDAAELPALLDIAAQAVRSDIEPIEIVPDPHDVPLATSVAELINAGHLRRVQGTRLDPDLLGPEGLIVVTASDLDAPASIGRMRVDQLAFASRHPSAQLTRPGDVIFRTSPTAAAWVDTDGSKVVAYPARVLRIKAADPGGLVPEIVAADITGAPAAPGAWTRWTLRRVAPRTMAPLRQALADITTARRDLEARAARLTDYAALIVAGATSGAVTMIDLDHAADAADTQ</sequence>
<gene>
    <name evidence="1" type="ORF">CXR34_01750</name>
</gene>
<reference evidence="1 2" key="1">
    <citation type="submission" date="2017-12" db="EMBL/GenBank/DDBJ databases">
        <title>Isolation and characterization of estrogens degradatiion strain Microbacterium hominis SJTG1.</title>
        <authorList>
            <person name="Xiong W."/>
            <person name="Yin C."/>
            <person name="Zheng D."/>
            <person name="Liang R."/>
        </authorList>
    </citation>
    <scope>NUCLEOTIDE SEQUENCE [LARGE SCALE GENOMIC DNA]</scope>
    <source>
        <strain evidence="1 2">SJTG1</strain>
    </source>
</reference>
<dbReference type="KEGG" id="mhos:CXR34_01750"/>
<dbReference type="AlphaFoldDB" id="A0A2K9DBT8"/>
<name>A0A2K9DBT8_9MICO</name>